<dbReference type="InterPro" id="IPR001054">
    <property type="entry name" value="A/G_cyclase"/>
</dbReference>
<dbReference type="Gene3D" id="3.10.20.30">
    <property type="match status" value="1"/>
</dbReference>
<dbReference type="GO" id="GO:0035556">
    <property type="term" value="P:intracellular signal transduction"/>
    <property type="evidence" value="ECO:0007669"/>
    <property type="project" value="InterPro"/>
</dbReference>
<evidence type="ECO:0000256" key="3">
    <source>
        <dbReference type="ARBA" id="ARBA00023136"/>
    </source>
</evidence>
<dbReference type="GO" id="GO:0005886">
    <property type="term" value="C:plasma membrane"/>
    <property type="evidence" value="ECO:0007669"/>
    <property type="project" value="UniProtKB-SubCell"/>
</dbReference>
<evidence type="ECO:0000259" key="5">
    <source>
        <dbReference type="PROSITE" id="PS51085"/>
    </source>
</evidence>
<dbReference type="EMBL" id="VWSF01000013">
    <property type="protein sequence ID" value="KAA5543463.1"/>
    <property type="molecule type" value="Genomic_DNA"/>
</dbReference>
<comment type="subcellular location">
    <subcellularLocation>
        <location evidence="1">Cell membrane</location>
        <topology evidence="1">Multi-pass membrane protein</topology>
    </subcellularLocation>
</comment>
<dbReference type="InterPro" id="IPR029787">
    <property type="entry name" value="Nucleotide_cyclase"/>
</dbReference>
<dbReference type="SUPFAM" id="SSF55073">
    <property type="entry name" value="Nucleotide cyclase"/>
    <property type="match status" value="1"/>
</dbReference>
<dbReference type="RefSeq" id="WP_150089809.1">
    <property type="nucleotide sequence ID" value="NZ_VWSF01000013.1"/>
</dbReference>
<dbReference type="GO" id="GO:0051536">
    <property type="term" value="F:iron-sulfur cluster binding"/>
    <property type="evidence" value="ECO:0007669"/>
    <property type="project" value="InterPro"/>
</dbReference>
<dbReference type="InterPro" id="IPR012675">
    <property type="entry name" value="Beta-grasp_dom_sf"/>
</dbReference>
<dbReference type="GO" id="GO:0004016">
    <property type="term" value="F:adenylate cyclase activity"/>
    <property type="evidence" value="ECO:0007669"/>
    <property type="project" value="UniProtKB-ARBA"/>
</dbReference>
<keyword evidence="2" id="KW-1003">Cell membrane</keyword>
<evidence type="ECO:0000259" key="4">
    <source>
        <dbReference type="PROSITE" id="PS50125"/>
    </source>
</evidence>
<organism evidence="6 7">
    <name type="scientific">Adhaeribacter rhizoryzae</name>
    <dbReference type="NCBI Taxonomy" id="2607907"/>
    <lineage>
        <taxon>Bacteria</taxon>
        <taxon>Pseudomonadati</taxon>
        <taxon>Bacteroidota</taxon>
        <taxon>Cytophagia</taxon>
        <taxon>Cytophagales</taxon>
        <taxon>Hymenobacteraceae</taxon>
        <taxon>Adhaeribacter</taxon>
    </lineage>
</organism>
<proteinExistence type="predicted"/>
<dbReference type="PROSITE" id="PS51085">
    <property type="entry name" value="2FE2S_FER_2"/>
    <property type="match status" value="1"/>
</dbReference>
<dbReference type="PROSITE" id="PS50125">
    <property type="entry name" value="GUANYLATE_CYCLASE_2"/>
    <property type="match status" value="1"/>
</dbReference>
<evidence type="ECO:0000313" key="6">
    <source>
        <dbReference type="EMBL" id="KAA5543463.1"/>
    </source>
</evidence>
<comment type="caution">
    <text evidence="6">The sequence shown here is derived from an EMBL/GenBank/DDBJ whole genome shotgun (WGS) entry which is preliminary data.</text>
</comment>
<feature type="domain" description="Guanylate cyclase" evidence="4">
    <location>
        <begin position="128"/>
        <end position="261"/>
    </location>
</feature>
<gene>
    <name evidence="6" type="ORF">F0145_16220</name>
</gene>
<feature type="domain" description="2Fe-2S ferredoxin-type" evidence="5">
    <location>
        <begin position="7"/>
        <end position="101"/>
    </location>
</feature>
<dbReference type="AlphaFoldDB" id="A0A5M6D7Y3"/>
<sequence length="325" mass="36169">MAEKELNQILFIGEKMVPVQPGQTILEASLAAGIPHYHACGGKAQCSTCRVLVTEGAENLSEPNVREKLAQSRIKFPNEVRLACQTQVIGQPVKLHRIIRDETDRCLYINDASGEDMLQAIGEEKKLTLFFLDIRDFTPFMQAHLPFDVIHIMRRLFRIFSNAITSHQGRIIETAGDGLYAVFGLETSLRNAVQAAVNAGNQIFRDLEVFNQTYLQHYFNYYLQVGIGLHVGRVILGNIGIGVNNNLSVMGFPVNVAARLQNATKELNNNFVISAKAFQLLKNQPQETICTNINLKGVKEAFAVYLIGQPFRKPATLEANILAAE</sequence>
<dbReference type="InterPro" id="IPR001041">
    <property type="entry name" value="2Fe-2S_ferredoxin-type"/>
</dbReference>
<dbReference type="CDD" id="cd00207">
    <property type="entry name" value="fer2"/>
    <property type="match status" value="1"/>
</dbReference>
<dbReference type="PANTHER" id="PTHR43081:SF17">
    <property type="entry name" value="BLL5647 PROTEIN"/>
    <property type="match status" value="1"/>
</dbReference>
<name>A0A5M6D7Y3_9BACT</name>
<dbReference type="SMART" id="SM00044">
    <property type="entry name" value="CYCc"/>
    <property type="match status" value="1"/>
</dbReference>
<evidence type="ECO:0000313" key="7">
    <source>
        <dbReference type="Proteomes" id="UP000323426"/>
    </source>
</evidence>
<reference evidence="6 7" key="1">
    <citation type="submission" date="2019-09" db="EMBL/GenBank/DDBJ databases">
        <title>Genome sequence and assembly of Adhaeribacter sp.</title>
        <authorList>
            <person name="Chhetri G."/>
        </authorList>
    </citation>
    <scope>NUCLEOTIDE SEQUENCE [LARGE SCALE GENOMIC DNA]</scope>
    <source>
        <strain evidence="6 7">DK36</strain>
    </source>
</reference>
<evidence type="ECO:0000256" key="2">
    <source>
        <dbReference type="ARBA" id="ARBA00022475"/>
    </source>
</evidence>
<dbReference type="PANTHER" id="PTHR43081">
    <property type="entry name" value="ADENYLATE CYCLASE, TERMINAL-DIFFERENTIATION SPECIFIC-RELATED"/>
    <property type="match status" value="1"/>
</dbReference>
<dbReference type="CDD" id="cd07302">
    <property type="entry name" value="CHD"/>
    <property type="match status" value="1"/>
</dbReference>
<dbReference type="Pfam" id="PF00211">
    <property type="entry name" value="Guanylate_cyc"/>
    <property type="match status" value="1"/>
</dbReference>
<dbReference type="Pfam" id="PF00111">
    <property type="entry name" value="Fer2"/>
    <property type="match status" value="1"/>
</dbReference>
<dbReference type="Gene3D" id="3.30.70.1230">
    <property type="entry name" value="Nucleotide cyclase"/>
    <property type="match status" value="1"/>
</dbReference>
<protein>
    <submittedName>
        <fullName evidence="6">Adenylate/guanylate cyclase domain-containing protein</fullName>
    </submittedName>
</protein>
<evidence type="ECO:0000256" key="1">
    <source>
        <dbReference type="ARBA" id="ARBA00004651"/>
    </source>
</evidence>
<dbReference type="Proteomes" id="UP000323426">
    <property type="component" value="Unassembled WGS sequence"/>
</dbReference>
<dbReference type="SUPFAM" id="SSF54292">
    <property type="entry name" value="2Fe-2S ferredoxin-like"/>
    <property type="match status" value="1"/>
</dbReference>
<dbReference type="InterPro" id="IPR050697">
    <property type="entry name" value="Adenylyl/Guanylyl_Cyclase_3/4"/>
</dbReference>
<accession>A0A5M6D7Y3</accession>
<keyword evidence="3" id="KW-0472">Membrane</keyword>
<dbReference type="GO" id="GO:0006171">
    <property type="term" value="P:cAMP biosynthetic process"/>
    <property type="evidence" value="ECO:0007669"/>
    <property type="project" value="TreeGrafter"/>
</dbReference>
<dbReference type="InterPro" id="IPR036010">
    <property type="entry name" value="2Fe-2S_ferredoxin-like_sf"/>
</dbReference>
<keyword evidence="7" id="KW-1185">Reference proteome</keyword>